<proteinExistence type="predicted"/>
<dbReference type="Gene3D" id="3.40.50.1000">
    <property type="entry name" value="HAD superfamily/HAD-like"/>
    <property type="match status" value="1"/>
</dbReference>
<dbReference type="RefSeq" id="WP_319836397.1">
    <property type="nucleotide sequence ID" value="NZ_CP137624.1"/>
</dbReference>
<dbReference type="EMBL" id="CP137624">
    <property type="protein sequence ID" value="WPK11346.1"/>
    <property type="molecule type" value="Genomic_DNA"/>
</dbReference>
<keyword evidence="1" id="KW-0378">Hydrolase</keyword>
<sequence length="108" mass="12221">MEHICKLILFDVPKGALNELMKLPVTISQYASENIVDICPLDIHKARSLQGDFIVFGNDMNDRTLFEEASYSICVGNGEVAQFASRIITEQEVAQTIRTMNKFIRKLN</sequence>
<dbReference type="InterPro" id="IPR036412">
    <property type="entry name" value="HAD-like_sf"/>
</dbReference>
<protein>
    <submittedName>
        <fullName evidence="1">HAD hydrolase family protein</fullName>
    </submittedName>
</protein>
<name>A0ABZ0RWD2_9BACI</name>
<keyword evidence="2" id="KW-1185">Reference proteome</keyword>
<dbReference type="Pfam" id="PF08282">
    <property type="entry name" value="Hydrolase_3"/>
    <property type="match status" value="1"/>
</dbReference>
<gene>
    <name evidence="1" type="ORF">R6U77_15850</name>
</gene>
<dbReference type="GO" id="GO:0016787">
    <property type="term" value="F:hydrolase activity"/>
    <property type="evidence" value="ECO:0007669"/>
    <property type="project" value="UniProtKB-KW"/>
</dbReference>
<dbReference type="InterPro" id="IPR023214">
    <property type="entry name" value="HAD_sf"/>
</dbReference>
<accession>A0ABZ0RWD2</accession>
<evidence type="ECO:0000313" key="2">
    <source>
        <dbReference type="Proteomes" id="UP001322664"/>
    </source>
</evidence>
<reference evidence="1 2" key="1">
    <citation type="submission" date="2023-09" db="EMBL/GenBank/DDBJ databases">
        <authorList>
            <person name="Page C.A."/>
            <person name="Perez-Diaz I.M."/>
        </authorList>
    </citation>
    <scope>NUCLEOTIDE SEQUENCE [LARGE SCALE GENOMIC DNA]</scope>
    <source>
        <strain evidence="1 2">Ll15</strain>
    </source>
</reference>
<organism evidence="1 2">
    <name type="scientific">Lysinibacillus louembei</name>
    <dbReference type="NCBI Taxonomy" id="1470088"/>
    <lineage>
        <taxon>Bacteria</taxon>
        <taxon>Bacillati</taxon>
        <taxon>Bacillota</taxon>
        <taxon>Bacilli</taxon>
        <taxon>Bacillales</taxon>
        <taxon>Bacillaceae</taxon>
        <taxon>Lysinibacillus</taxon>
    </lineage>
</organism>
<evidence type="ECO:0000313" key="1">
    <source>
        <dbReference type="EMBL" id="WPK11346.1"/>
    </source>
</evidence>
<dbReference type="SUPFAM" id="SSF56784">
    <property type="entry name" value="HAD-like"/>
    <property type="match status" value="1"/>
</dbReference>
<dbReference type="Proteomes" id="UP001322664">
    <property type="component" value="Chromosome"/>
</dbReference>